<dbReference type="OrthoDB" id="581372at2"/>
<dbReference type="CDD" id="cd00657">
    <property type="entry name" value="Ferritin_like"/>
    <property type="match status" value="1"/>
</dbReference>
<dbReference type="SUPFAM" id="SSF47240">
    <property type="entry name" value="Ferritin-like"/>
    <property type="match status" value="1"/>
</dbReference>
<gene>
    <name evidence="1" type="ORF">OCH7691_00229</name>
</gene>
<evidence type="ECO:0000313" key="1">
    <source>
        <dbReference type="EMBL" id="SLN13535.1"/>
    </source>
</evidence>
<organism evidence="1 2">
    <name type="scientific">Oceanibacterium hippocampi</name>
    <dbReference type="NCBI Taxonomy" id="745714"/>
    <lineage>
        <taxon>Bacteria</taxon>
        <taxon>Pseudomonadati</taxon>
        <taxon>Pseudomonadota</taxon>
        <taxon>Alphaproteobacteria</taxon>
        <taxon>Sneathiellales</taxon>
        <taxon>Sneathiellaceae</taxon>
        <taxon>Oceanibacterium</taxon>
    </lineage>
</organism>
<evidence type="ECO:0000313" key="2">
    <source>
        <dbReference type="Proteomes" id="UP000193200"/>
    </source>
</evidence>
<proteinExistence type="predicted"/>
<dbReference type="RefSeq" id="WP_085881590.1">
    <property type="nucleotide sequence ID" value="NZ_FWFR01000001.1"/>
</dbReference>
<dbReference type="GO" id="GO:0016491">
    <property type="term" value="F:oxidoreductase activity"/>
    <property type="evidence" value="ECO:0007669"/>
    <property type="project" value="InterPro"/>
</dbReference>
<dbReference type="InterPro" id="IPR012348">
    <property type="entry name" value="RNR-like"/>
</dbReference>
<protein>
    <submittedName>
        <fullName evidence="1">Rubrerythrin</fullName>
    </submittedName>
</protein>
<sequence>MDKHWTLETIPWDRFDAGKIDNDVLSIVKAAALVEVNSSDYVRYLDTVFRDDVAFRDAARNWGEEEEQHGRALGRWAELADPSFNFEDSLRRFRDGFRIALDSETSVRGSRSAELIARCVVECGTSSFYSAIRDATDEPVLKDLCHRIAGDEFRHYQLFYRFYKRYREREPLNLARRLWVAFTRVRESGDDEIAYAYYSANDADAAYDRERNSRLHMLYSGRVYRYGHVARAVAMILKACDVAPQGRLSRLLAKLVWQGVCWRNRRLEARIAA</sequence>
<dbReference type="EMBL" id="FWFR01000001">
    <property type="protein sequence ID" value="SLN13535.1"/>
    <property type="molecule type" value="Genomic_DNA"/>
</dbReference>
<dbReference type="InParanoid" id="A0A1Y5RFB5"/>
<dbReference type="InterPro" id="IPR009078">
    <property type="entry name" value="Ferritin-like_SF"/>
</dbReference>
<accession>A0A1Y5RFB5</accession>
<dbReference type="Proteomes" id="UP000193200">
    <property type="component" value="Unassembled WGS sequence"/>
</dbReference>
<dbReference type="Gene3D" id="1.10.620.20">
    <property type="entry name" value="Ribonucleotide Reductase, subunit A"/>
    <property type="match status" value="1"/>
</dbReference>
<reference evidence="1 2" key="1">
    <citation type="submission" date="2017-03" db="EMBL/GenBank/DDBJ databases">
        <authorList>
            <person name="Afonso C.L."/>
            <person name="Miller P.J."/>
            <person name="Scott M.A."/>
            <person name="Spackman E."/>
            <person name="Goraichik I."/>
            <person name="Dimitrov K.M."/>
            <person name="Suarez D.L."/>
            <person name="Swayne D.E."/>
        </authorList>
    </citation>
    <scope>NUCLEOTIDE SEQUENCE [LARGE SCALE GENOMIC DNA]</scope>
    <source>
        <strain evidence="1 2">CECT 7691</strain>
    </source>
</reference>
<keyword evidence="2" id="KW-1185">Reference proteome</keyword>
<name>A0A1Y5RFB5_9PROT</name>
<dbReference type="AlphaFoldDB" id="A0A1Y5RFB5"/>